<dbReference type="InterPro" id="IPR052403">
    <property type="entry name" value="LINC-complex_assoc"/>
</dbReference>
<evidence type="ECO:0000256" key="6">
    <source>
        <dbReference type="SAM" id="Coils"/>
    </source>
</evidence>
<dbReference type="AlphaFoldDB" id="A0ABD0YUN6"/>
<protein>
    <recommendedName>
        <fullName evidence="9">Nesprin-1</fullName>
    </recommendedName>
</protein>
<evidence type="ECO:0000313" key="8">
    <source>
        <dbReference type="Proteomes" id="UP001558652"/>
    </source>
</evidence>
<keyword evidence="2" id="KW-0812">Transmembrane</keyword>
<dbReference type="SUPFAM" id="SSF46966">
    <property type="entry name" value="Spectrin repeat"/>
    <property type="match status" value="6"/>
</dbReference>
<reference evidence="7 8" key="1">
    <citation type="submission" date="2024-07" db="EMBL/GenBank/DDBJ databases">
        <title>Chromosome-level genome assembly of the water stick insect Ranatra chinensis (Heteroptera: Nepidae).</title>
        <authorList>
            <person name="Liu X."/>
        </authorList>
    </citation>
    <scope>NUCLEOTIDE SEQUENCE [LARGE SCALE GENOMIC DNA]</scope>
    <source>
        <strain evidence="7">Cailab_2021Rc</strain>
        <tissue evidence="7">Muscle</tissue>
    </source>
</reference>
<evidence type="ECO:0000256" key="1">
    <source>
        <dbReference type="ARBA" id="ARBA00004370"/>
    </source>
</evidence>
<keyword evidence="8" id="KW-1185">Reference proteome</keyword>
<keyword evidence="5" id="KW-0472">Membrane</keyword>
<proteinExistence type="predicted"/>
<evidence type="ECO:0000313" key="7">
    <source>
        <dbReference type="EMBL" id="KAL1139461.1"/>
    </source>
</evidence>
<dbReference type="InterPro" id="IPR002017">
    <property type="entry name" value="Spectrin_repeat"/>
</dbReference>
<dbReference type="PANTHER" id="PTHR47535:SF1">
    <property type="entry name" value="NESPRIN-1"/>
    <property type="match status" value="1"/>
</dbReference>
<accession>A0ABD0YUN6</accession>
<evidence type="ECO:0008006" key="9">
    <source>
        <dbReference type="Google" id="ProtNLM"/>
    </source>
</evidence>
<dbReference type="Gene3D" id="1.20.58.60">
    <property type="match status" value="5"/>
</dbReference>
<dbReference type="SMART" id="SM00150">
    <property type="entry name" value="SPEC"/>
    <property type="match status" value="6"/>
</dbReference>
<evidence type="ECO:0000256" key="5">
    <source>
        <dbReference type="ARBA" id="ARBA00023136"/>
    </source>
</evidence>
<evidence type="ECO:0000256" key="3">
    <source>
        <dbReference type="ARBA" id="ARBA00022737"/>
    </source>
</evidence>
<evidence type="ECO:0000256" key="4">
    <source>
        <dbReference type="ARBA" id="ARBA00022989"/>
    </source>
</evidence>
<comment type="subcellular location">
    <subcellularLocation>
        <location evidence="1">Membrane</location>
    </subcellularLocation>
</comment>
<dbReference type="Pfam" id="PF00435">
    <property type="entry name" value="Spectrin"/>
    <property type="match status" value="2"/>
</dbReference>
<name>A0ABD0YUN6_9HEMI</name>
<dbReference type="GO" id="GO:0005737">
    <property type="term" value="C:cytoplasm"/>
    <property type="evidence" value="ECO:0007669"/>
    <property type="project" value="UniProtKB-ARBA"/>
</dbReference>
<sequence length="1230" mass="141111">MQLDSKKLVAAKLGEQWANFQQVQEEISNSILSAQGQIEEVLIGVDNCSKLAPAIEFLQNIFDIHKTTEQQKDILNAEGKKLMIEDEKNVSVIQNILSSTDINWEKVNKTIKEQKNKLGEANIAWNKMAKAKDSAIEYISKAKQHLEASEVPTDLTVCALALEKAKKATEDAQKTKCFIDEMENKAQIIFKLVKPLSNFDISDIKKDLEQSQNEWQKVCERANHGVALYESQVAIWKQVEEAQISLFQWLEETGSTLTKAIENISEAEIGQAKLKVYMNEQPTFRKLQSTLLEKSQQLCAINSAESIPTLENLRINTNEQFNNLDNLAEKLHTIISSLSSSEQCIKEKIKNSSEAIGMVREQLVKCDNLTGENTAIFERLNTCRSLQEELKQQKLDDIDMIFAELIKSYPCCVNSPISKDLASLKKRYSGIVTHAEKIEATLMAFLLKHFKEKLSSLQRLVQNYKEKVTWCTPDADTDKYSLEAKILTLDDINTGLKMCSENKNELARSIKMLRSVGTDTDISPLEEELIVLADELDNLTDVYGASTQLLRKTMELWQRYDSKYDNVLSWLKEKEAWIRSHSSTNTDLAIVSEKINEIEQFKKQIDDIEPQVRELESVGEQITKCSPDMRVGHNVAQVSNRFETVKRFVISYLARLDSLKKNKEAFDESVDDARQWIEESQKKLAVFEETLTAGAKPQVYLSTLEGIKNVAAERDIGQASINKAVETGETLFAEITPANRELIRSTIRSLRDASEMLVDQGNTLTKRIEGILIQRNSFDDSYQQVVRWLADAEKKIYEEFEPKQTLQEKKLALHYYRNLAQDVSSHGSIFKQLQDKLQSLSDIDSSKKLDDILKKYYTLTEKTEEQVTACQQMVENHENYLQALEKSKDFLRTLIAEESISDRDGNEAKLVIIENLLLHESDGKKLLEICDKLMERVIDETAPLGRQAIMSELNEHKEAWQAFLDRCQKNVMSLNLLCNRWAQLQNNLDSLTNWLKVKEGQVKDQSLKSSQQTKRGHLVKLKSLDDEIHSKAEEISNLVTESVEAEPQLAENVLKVSNRHQALKNLAKEMIQRYEQYVKEHAEFDSSYESFLEWLKTNQENLNNHSEIVGDLSVLQDRQKKIRDISDLRTKECVKFDSLIDKGEKLYVHTSPDGREIIRQQLRNLRTIWDTFSEDLQNGMQKLDQCLMQFAEFSLSQEQLTKWLRDVEKAMQQHTELKGTLQEKKAQLQV</sequence>
<organism evidence="7 8">
    <name type="scientific">Ranatra chinensis</name>
    <dbReference type="NCBI Taxonomy" id="642074"/>
    <lineage>
        <taxon>Eukaryota</taxon>
        <taxon>Metazoa</taxon>
        <taxon>Ecdysozoa</taxon>
        <taxon>Arthropoda</taxon>
        <taxon>Hexapoda</taxon>
        <taxon>Insecta</taxon>
        <taxon>Pterygota</taxon>
        <taxon>Neoptera</taxon>
        <taxon>Paraneoptera</taxon>
        <taxon>Hemiptera</taxon>
        <taxon>Heteroptera</taxon>
        <taxon>Panheteroptera</taxon>
        <taxon>Nepomorpha</taxon>
        <taxon>Nepidae</taxon>
        <taxon>Ranatrinae</taxon>
        <taxon>Ranatra</taxon>
    </lineage>
</organism>
<keyword evidence="6" id="KW-0175">Coiled coil</keyword>
<feature type="coiled-coil region" evidence="6">
    <location>
        <begin position="1021"/>
        <end position="1080"/>
    </location>
</feature>
<keyword evidence="3" id="KW-0677">Repeat</keyword>
<dbReference type="Proteomes" id="UP001558652">
    <property type="component" value="Unassembled WGS sequence"/>
</dbReference>
<keyword evidence="4" id="KW-1133">Transmembrane helix</keyword>
<gene>
    <name evidence="7" type="ORF">AAG570_006445</name>
</gene>
<dbReference type="CDD" id="cd00176">
    <property type="entry name" value="SPEC"/>
    <property type="match status" value="1"/>
</dbReference>
<dbReference type="PANTHER" id="PTHR47535">
    <property type="entry name" value="MUSCLE-SPECIFIC PROTEIN 300 KDA, ISOFORM G"/>
    <property type="match status" value="1"/>
</dbReference>
<evidence type="ECO:0000256" key="2">
    <source>
        <dbReference type="ARBA" id="ARBA00022692"/>
    </source>
</evidence>
<dbReference type="GO" id="GO:0016020">
    <property type="term" value="C:membrane"/>
    <property type="evidence" value="ECO:0007669"/>
    <property type="project" value="UniProtKB-SubCell"/>
</dbReference>
<dbReference type="InterPro" id="IPR018159">
    <property type="entry name" value="Spectrin/alpha-actinin"/>
</dbReference>
<dbReference type="EMBL" id="JBFDAA010000002">
    <property type="protein sequence ID" value="KAL1139461.1"/>
    <property type="molecule type" value="Genomic_DNA"/>
</dbReference>
<comment type="caution">
    <text evidence="7">The sequence shown here is derived from an EMBL/GenBank/DDBJ whole genome shotgun (WGS) entry which is preliminary data.</text>
</comment>